<feature type="region of interest" description="Disordered" evidence="1">
    <location>
        <begin position="428"/>
        <end position="509"/>
    </location>
</feature>
<evidence type="ECO:0000313" key="4">
    <source>
        <dbReference type="Proteomes" id="UP000009257"/>
    </source>
</evidence>
<dbReference type="HOGENOM" id="CLU_238739_0_0_9"/>
<dbReference type="InterPro" id="IPR008964">
    <property type="entry name" value="Invasin/intimin_cell_adhesion"/>
</dbReference>
<proteinExistence type="predicted"/>
<feature type="domain" description="SLH" evidence="2">
    <location>
        <begin position="27"/>
        <end position="91"/>
    </location>
</feature>
<feature type="compositionally biased region" description="Low complexity" evidence="1">
    <location>
        <begin position="430"/>
        <end position="484"/>
    </location>
</feature>
<evidence type="ECO:0000256" key="1">
    <source>
        <dbReference type="SAM" id="MobiDB-lite"/>
    </source>
</evidence>
<dbReference type="Gene3D" id="2.60.40.10">
    <property type="entry name" value="Immunoglobulins"/>
    <property type="match status" value="1"/>
</dbReference>
<name>G2PXY9_9FIRM</name>
<dbReference type="Gene3D" id="3.10.620.30">
    <property type="match status" value="1"/>
</dbReference>
<dbReference type="Proteomes" id="UP000009257">
    <property type="component" value="Chromosome"/>
</dbReference>
<dbReference type="InterPro" id="IPR038765">
    <property type="entry name" value="Papain-like_cys_pep_sf"/>
</dbReference>
<dbReference type="Pfam" id="PF00395">
    <property type="entry name" value="SLH"/>
    <property type="match status" value="3"/>
</dbReference>
<dbReference type="PANTHER" id="PTHR43308:SF5">
    <property type="entry name" value="S-LAYER PROTEIN _ PEPTIDOGLYCAN ENDO-BETA-N-ACETYLGLUCOSAMINIDASE"/>
    <property type="match status" value="1"/>
</dbReference>
<dbReference type="SMART" id="SM00460">
    <property type="entry name" value="TGc"/>
    <property type="match status" value="1"/>
</dbReference>
<dbReference type="PROSITE" id="PS51272">
    <property type="entry name" value="SLH"/>
    <property type="match status" value="3"/>
</dbReference>
<protein>
    <submittedName>
        <fullName evidence="3">Transglutaminase domain-containing protein</fullName>
    </submittedName>
</protein>
<sequence>MHSFRRMVAVFVIFAFLFSFILPIASVQAAYKDVNQNFWAKDLIEKWSNTYQVIKGYSDGTFKPSKNITRSEFVKLLANVIGEVSIDTGVNFKDVKKTDWYYSALNTLSRYISGYSDQTFRASKNLTREEAAVICAKVFGIEQSNNSNLLNSFKDAKDISAWARGYVATLVEKGYLKGYPDNTFKPKRYITRAEALGILDNLVGLLLSKEGYYVSKEVKNNLVINKSGVRINGFSVNGNVIIAEGVGKGNVKIENSNINGSIIIRGGGEHSVTLENVKAQKVKVDNIQVATRVVISGSSEIEKVEVKESARIENLSKQPLKSIVITNDKSSSIALTLIGNAENVEIFSDKSQLNIVEGNVNKVIIQKTAELKVEANTKVQELVVNSQNVKIVSQGDITKVQINAEKVYVNDKEVSKGQTIAIIDGKTELQSQQQTSTQQTSTTTTSQTTTNSTSSTSGGSQTSVGGVGSTTSSGSGQQGSSSSGTTGGSSGTNSGSSSGSTGGTSSTTVATVSVDRETITVGQDNTVNVTVKDTQGNPIAGKLVSIEGKIGYTNSNGVATITLNVSESKELVINIDGKNYGGLLYAIKPTEGVIKLKLKTAADVYESQFNVKMVGQSKQFSQTYQVNTTELGIIVPVGNDYKILAWKYAAEKGLIYALLDSVNVVNGLNRIVVDTTTSEFVNATLNFSYENNHLTDYELSVANSTYSNVFTTDDVKVNLQNSQINIIANKGAYTIKIAKEVNGEKLYFVRTCQLNTSGATLQFAFTSLKKLTFTFNGLSNLTSVAESVYVKLNSQRYQLSGDLSIYLPKGTYTLDEVEINVYDNNVPVKYLFTPESSINPVSVNLNTSAEEVTSEVDFTIDEASSSFGVYNINDEQITALKQGSVGVLYSGIKTKSGYSLNILQIDNTINTMGFDLPYGITLALQSSDNSYISLDLLMSKLLEDNRCMSLFFVQRNIADGTYPLIVEMKLGPLYANSYIRDEFTLEINSNGDAAGNADEVSNESEIVAKVSYKIDSTADDVMFISVPANLQIADYNQLCQDIFMNLIRNYPLALDYGVNNVIGIRFYTGSTEDVMMFIIPYIYEKQERIARRQAVFQKAQEIVQTVIDQTYNDYDKVLALHDYLILHTRYDMESYLNQSGPFDIHTAYGALINGLAVCDGYAKAMYVLLNTAGIESIVVYGEAGDVASKVGHAWNMVKLDGDWYQLDVTWDDRDSVGGVEIDYSYFNVTDNDISSDHWWDKNLYPTCTATNYRYGNYYKAEIVPDAVYYNLPNTVQIVVKDYKGNPQQEKLVTVTYYDLTTKSDEVAFVGYTGQDGKVVFEVTPTEFTTYEIYVTPRMEPKGHIDVVEKLKPVTIKFNLNGTAVTQFGFVRNGMELVYTSDGQIPVDMSVYFDNNITLFGEGFVVKRSLSFDGYDPEEVTVSNDIYYDASVQLHVYDGTADIVGASVYIIDKDTYKELFVGTTDAAGMLPLIITKGEYVAKIVYGEGDEDVKNYAYAKLYVSEDSQIDIDLAKFSTVQFIPRFTEGGLDLNDRLYIGFESSASYAKIATFIGKRREAKFAPGDYGYVWVFAHNPYYDDPRSLGYKPTEKLVIPTDPQIITYDLGIDASKIAIKNVYKLNPDTWEFESTTLDSVYQGDVLKLNIYIPTYSHYIIGETGICMEMVYNNQPNISFIASDYPYPITAVIKTQDLNEYNLEEFFLGFDEKTDTWDVVLSGVNGDLNSTLIINLPFVPYDGNYTLESPIRVYQPQKSSSGGSPRRIFVKMLQLKNNLKQINYTKN</sequence>
<dbReference type="Pfam" id="PF01841">
    <property type="entry name" value="Transglut_core"/>
    <property type="match status" value="1"/>
</dbReference>
<dbReference type="EMBL" id="CP003001">
    <property type="protein sequence ID" value="AEM74856.1"/>
    <property type="molecule type" value="Genomic_DNA"/>
</dbReference>
<accession>G2PXY9</accession>
<dbReference type="PANTHER" id="PTHR43308">
    <property type="entry name" value="OUTER MEMBRANE PROTEIN ALPHA-RELATED"/>
    <property type="match status" value="1"/>
</dbReference>
<evidence type="ECO:0000313" key="3">
    <source>
        <dbReference type="EMBL" id="AEM74856.1"/>
    </source>
</evidence>
<feature type="domain" description="SLH" evidence="2">
    <location>
        <begin position="92"/>
        <end position="149"/>
    </location>
</feature>
<dbReference type="SUPFAM" id="SSF54001">
    <property type="entry name" value="Cysteine proteinases"/>
    <property type="match status" value="1"/>
</dbReference>
<dbReference type="InterPro" id="IPR001119">
    <property type="entry name" value="SLH_dom"/>
</dbReference>
<dbReference type="InterPro" id="IPR013783">
    <property type="entry name" value="Ig-like_fold"/>
</dbReference>
<gene>
    <name evidence="3" type="ORF">Calla_2324</name>
</gene>
<dbReference type="InterPro" id="IPR051465">
    <property type="entry name" value="Cell_Envelope_Struct_Comp"/>
</dbReference>
<organism evidence="3 4">
    <name type="scientific">Caldicellulosiruptor acetigenus 6A</name>
    <dbReference type="NCBI Taxonomy" id="632516"/>
    <lineage>
        <taxon>Bacteria</taxon>
        <taxon>Bacillati</taxon>
        <taxon>Bacillota</taxon>
        <taxon>Bacillota incertae sedis</taxon>
        <taxon>Caldicellulosiruptorales</taxon>
        <taxon>Caldicellulosiruptoraceae</taxon>
        <taxon>Caldicellulosiruptor</taxon>
    </lineage>
</organism>
<evidence type="ECO:0000259" key="2">
    <source>
        <dbReference type="PROSITE" id="PS51272"/>
    </source>
</evidence>
<dbReference type="InterPro" id="IPR002931">
    <property type="entry name" value="Transglutaminase-like"/>
</dbReference>
<feature type="compositionally biased region" description="Low complexity" evidence="1">
    <location>
        <begin position="491"/>
        <end position="508"/>
    </location>
</feature>
<reference evidence="3 4" key="1">
    <citation type="submission" date="2011-08" db="EMBL/GenBank/DDBJ databases">
        <title>Complete sequence of Caldicellulosiruptor lactoaceticus 6A.</title>
        <authorList>
            <consortium name="US DOE Joint Genome Institute"/>
            <person name="Lucas S."/>
            <person name="Han J."/>
            <person name="Lapidus A."/>
            <person name="Cheng J.-F."/>
            <person name="Goodwin L."/>
            <person name="Pitluck S."/>
            <person name="Peters L."/>
            <person name="Davenport K."/>
            <person name="Detter J.C."/>
            <person name="Han C."/>
            <person name="Tapia R."/>
            <person name="Land M."/>
            <person name="Hauser L."/>
            <person name="Kyrpides N."/>
            <person name="Ivanova N."/>
            <person name="Ovchinnikova G."/>
            <person name="Pagani I."/>
            <person name="Blumer-Schuette S.E."/>
            <person name="Kelly R.M."/>
            <person name="Woyke T."/>
        </authorList>
    </citation>
    <scope>NUCLEOTIDE SEQUENCE [LARGE SCALE GENOMIC DNA]</scope>
    <source>
        <strain evidence="3 4">6A</strain>
    </source>
</reference>
<dbReference type="SUPFAM" id="SSF49373">
    <property type="entry name" value="Invasin/intimin cell-adhesion fragments"/>
    <property type="match status" value="1"/>
</dbReference>
<dbReference type="KEGG" id="clc:Calla_2324"/>
<feature type="domain" description="SLH" evidence="2">
    <location>
        <begin position="150"/>
        <end position="213"/>
    </location>
</feature>